<name>C9LHS1_9BACT</name>
<evidence type="ECO:0000313" key="2">
    <source>
        <dbReference type="Proteomes" id="UP000003460"/>
    </source>
</evidence>
<protein>
    <submittedName>
        <fullName evidence="1">Uncharacterized protein</fullName>
    </submittedName>
</protein>
<evidence type="ECO:0000313" key="1">
    <source>
        <dbReference type="EMBL" id="EEX71037.1"/>
    </source>
</evidence>
<comment type="caution">
    <text evidence="1">The sequence shown here is derived from an EMBL/GenBank/DDBJ whole genome shotgun (WGS) entry which is preliminary data.</text>
</comment>
<reference evidence="1" key="1">
    <citation type="submission" date="2009-09" db="EMBL/GenBank/DDBJ databases">
        <authorList>
            <person name="Weinstock G."/>
            <person name="Sodergren E."/>
            <person name="Clifton S."/>
            <person name="Fulton L."/>
            <person name="Fulton B."/>
            <person name="Courtney L."/>
            <person name="Fronick C."/>
            <person name="Harrison M."/>
            <person name="Strong C."/>
            <person name="Farmer C."/>
            <person name="Delahaunty K."/>
            <person name="Markovic C."/>
            <person name="Hall O."/>
            <person name="Minx P."/>
            <person name="Tomlinson C."/>
            <person name="Mitreva M."/>
            <person name="Nelson J."/>
            <person name="Hou S."/>
            <person name="Wollam A."/>
            <person name="Pepin K.H."/>
            <person name="Johnson M."/>
            <person name="Bhonagiri V."/>
            <person name="Nash W.E."/>
            <person name="Warren W."/>
            <person name="Chinwalla A."/>
            <person name="Mardis E.R."/>
            <person name="Wilson R.K."/>
        </authorList>
    </citation>
    <scope>NUCLEOTIDE SEQUENCE [LARGE SCALE GENOMIC DNA]</scope>
    <source>
        <strain evidence="1">ATCC 51259</strain>
    </source>
</reference>
<dbReference type="Proteomes" id="UP000003460">
    <property type="component" value="Unassembled WGS sequence"/>
</dbReference>
<keyword evidence="2" id="KW-1185">Reference proteome</keyword>
<gene>
    <name evidence="1" type="ORF">GCWU000325_01775</name>
</gene>
<accession>C9LHS1</accession>
<dbReference type="STRING" id="626522.GCWU000325_01775"/>
<dbReference type="EMBL" id="ACIJ02000022">
    <property type="protein sequence ID" value="EEX71037.1"/>
    <property type="molecule type" value="Genomic_DNA"/>
</dbReference>
<proteinExistence type="predicted"/>
<dbReference type="AlphaFoldDB" id="C9LHS1"/>
<organism evidence="1 2">
    <name type="scientific">Alloprevotella tannerae ATCC 51259</name>
    <dbReference type="NCBI Taxonomy" id="626522"/>
    <lineage>
        <taxon>Bacteria</taxon>
        <taxon>Pseudomonadati</taxon>
        <taxon>Bacteroidota</taxon>
        <taxon>Bacteroidia</taxon>
        <taxon>Bacteroidales</taxon>
        <taxon>Prevotellaceae</taxon>
        <taxon>Alloprevotella</taxon>
    </lineage>
</organism>
<sequence>MHTFSSFKTQQHFVCYHQTIVCRRQTIVCSQQTIVCSGQTIKQKTLRAKSSTSLA</sequence>
<dbReference type="HOGENOM" id="CLU_3028601_0_0_10"/>